<proteinExistence type="predicted"/>
<dbReference type="AlphaFoldDB" id="A0AAI8PLW0"/>
<dbReference type="SUPFAM" id="SSF48452">
    <property type="entry name" value="TPR-like"/>
    <property type="match status" value="2"/>
</dbReference>
<dbReference type="Gene3D" id="1.25.40.10">
    <property type="entry name" value="Tetratricopeptide repeat domain"/>
    <property type="match status" value="1"/>
</dbReference>
<protein>
    <recommendedName>
        <fullName evidence="4">Tetratricopeptide repeat protein</fullName>
    </recommendedName>
</protein>
<name>A0AAI8PLW0_9ACTN</name>
<evidence type="ECO:0008006" key="4">
    <source>
        <dbReference type="Google" id="ProtNLM"/>
    </source>
</evidence>
<dbReference type="InterPro" id="IPR011990">
    <property type="entry name" value="TPR-like_helical_dom_sf"/>
</dbReference>
<feature type="repeat" description="TPR" evidence="1">
    <location>
        <begin position="582"/>
        <end position="615"/>
    </location>
</feature>
<reference evidence="2 3" key="1">
    <citation type="submission" date="2018-09" db="EMBL/GenBank/DDBJ databases">
        <title>Production of Trimethoprim by Streptomyces sp. 3E-1.</title>
        <authorList>
            <person name="Kang H.J."/>
            <person name="Kim S.B."/>
        </authorList>
    </citation>
    <scope>NUCLEOTIDE SEQUENCE [LARGE SCALE GENOMIC DNA]</scope>
    <source>
        <strain evidence="2 3">3E-1</strain>
    </source>
</reference>
<dbReference type="Proteomes" id="UP000265765">
    <property type="component" value="Chromosome"/>
</dbReference>
<organism evidence="2 3">
    <name type="scientific">Streptomyces griseorubiginosus</name>
    <dbReference type="NCBI Taxonomy" id="67304"/>
    <lineage>
        <taxon>Bacteria</taxon>
        <taxon>Bacillati</taxon>
        <taxon>Actinomycetota</taxon>
        <taxon>Actinomycetes</taxon>
        <taxon>Kitasatosporales</taxon>
        <taxon>Streptomycetaceae</taxon>
        <taxon>Streptomyces</taxon>
    </lineage>
</organism>
<dbReference type="PROSITE" id="PS50005">
    <property type="entry name" value="TPR"/>
    <property type="match status" value="1"/>
</dbReference>
<sequence length="845" mass="91413">MVSHSAPNEGGVNGGTAERPSAAFERAVAAYAHGNFALAVSHLRLLERDADTGHAVIDARHAALRGALAARAGNWTECCDWYIRSLVPSGTVGARPPESTEPCHNDDCTSPADNRCGQCSRWFCAAHGAESMDEVSRCGPCLDVAVHNLVHAAILADRVKAAAEALAPWAGAANSATAQALLACLAPEHTVGFGEQTDVLEAFAPERRKALALFRASVTLAGVDLERLSAPVPDTASSSFPARYGWLRPWRARGLSRAGRYAEAWQVRYEDWLARPVDTVVVHALAVEALRVFADDTETDSRRRLASVRQAMACWAMVLHSASYWQELARRSGHPWTPAERKDASDQVAERIRQVLRDDDRAAERPVVDSLELAWDVELAAARCLAGVLATTDCGWPVQAGGDLAFGPGFLDLLRSAGAPWKALAEEVDGWVSDAGRSGAASGDRLRDLMSPEGRYTVLLETGRFDQVIAALEAGTATEPRAPGDAGPPHGPQRVLGAALVARALDHLKAKRWSDAVRDFEDAASAGASLTLHEEEIGRAGRQAGLALVQNRVRPDWQAYTGLLQRALDLAPEDEELKRNLAVGCVHLGRQAQQQGDQDRARARFAQAYELDPSNESVVAALNESDTRWAEDLLQNQPVSVLTRAITELRRILDRDATLRPVRKALATALYERSLDVALTGARAEAMGLMREARGLLEPGSDDWAPGRGPKEAVANGLCERAFPVDVSDEDELRHALDVIAVARTYEVLPGVADEQAALLAHLVGLLCRNEDYDEAIRFVRRCPRDAEDRSGFDRAVAEAYAGRARRRLSEGDTAAAHADVRAVRKYDPTHPLALFGPGDADQLW</sequence>
<evidence type="ECO:0000313" key="2">
    <source>
        <dbReference type="EMBL" id="AYC37370.1"/>
    </source>
</evidence>
<dbReference type="EMBL" id="CP032427">
    <property type="protein sequence ID" value="AYC37370.1"/>
    <property type="molecule type" value="Genomic_DNA"/>
</dbReference>
<keyword evidence="1" id="KW-0802">TPR repeat</keyword>
<dbReference type="InterPro" id="IPR019734">
    <property type="entry name" value="TPR_rpt"/>
</dbReference>
<gene>
    <name evidence="2" type="ORF">DWG14_01587</name>
</gene>
<accession>A0AAI8PLW0</accession>
<evidence type="ECO:0000313" key="3">
    <source>
        <dbReference type="Proteomes" id="UP000265765"/>
    </source>
</evidence>
<evidence type="ECO:0000256" key="1">
    <source>
        <dbReference type="PROSITE-ProRule" id="PRU00339"/>
    </source>
</evidence>
<dbReference type="KEGG" id="sge:DWG14_01587"/>